<feature type="region of interest" description="Disordered" evidence="1">
    <location>
        <begin position="1"/>
        <end position="58"/>
    </location>
</feature>
<dbReference type="Proteomes" id="UP001220530">
    <property type="component" value="Chromosome"/>
</dbReference>
<reference evidence="2 3" key="1">
    <citation type="submission" date="2023-02" db="EMBL/GenBank/DDBJ databases">
        <title>Devosia algicola sp. nov., isolated from the phycosphere of marine algae.</title>
        <authorList>
            <person name="Kim J.M."/>
            <person name="Lee J.K."/>
            <person name="Choi B.J."/>
            <person name="Bayburt H."/>
            <person name="Jeon C.O."/>
        </authorList>
    </citation>
    <scope>NUCLEOTIDE SEQUENCE [LARGE SCALE GENOMIC DNA]</scope>
    <source>
        <strain evidence="2 3">G20-9</strain>
    </source>
</reference>
<sequence>MPKNIFQRPTNVPHNNKVPRHGSRLPTAKPGGRKNAKSKTYKTNLPSLSDLLGKKAPN</sequence>
<name>A0ABY7YSZ7_9HYPH</name>
<organism evidence="2 3">
    <name type="scientific">Devosia algicola</name>
    <dbReference type="NCBI Taxonomy" id="3026418"/>
    <lineage>
        <taxon>Bacteria</taxon>
        <taxon>Pseudomonadati</taxon>
        <taxon>Pseudomonadota</taxon>
        <taxon>Alphaproteobacteria</taxon>
        <taxon>Hyphomicrobiales</taxon>
        <taxon>Devosiaceae</taxon>
        <taxon>Devosia</taxon>
    </lineage>
</organism>
<evidence type="ECO:0000313" key="3">
    <source>
        <dbReference type="Proteomes" id="UP001220530"/>
    </source>
</evidence>
<dbReference type="EMBL" id="CP118246">
    <property type="protein sequence ID" value="WDR04089.1"/>
    <property type="molecule type" value="Genomic_DNA"/>
</dbReference>
<proteinExistence type="predicted"/>
<keyword evidence="3" id="KW-1185">Reference proteome</keyword>
<evidence type="ECO:0000256" key="1">
    <source>
        <dbReference type="SAM" id="MobiDB-lite"/>
    </source>
</evidence>
<accession>A0ABY7YSZ7</accession>
<evidence type="ECO:0000313" key="2">
    <source>
        <dbReference type="EMBL" id="WDR04089.1"/>
    </source>
</evidence>
<dbReference type="RefSeq" id="WP_282220474.1">
    <property type="nucleotide sequence ID" value="NZ_CP118246.1"/>
</dbReference>
<gene>
    <name evidence="2" type="ORF">PSQ19_08820</name>
</gene>
<feature type="compositionally biased region" description="Basic residues" evidence="1">
    <location>
        <begin position="31"/>
        <end position="40"/>
    </location>
</feature>
<protein>
    <submittedName>
        <fullName evidence="2">Uncharacterized protein</fullName>
    </submittedName>
</protein>